<keyword evidence="3" id="KW-1185">Reference proteome</keyword>
<comment type="caution">
    <text evidence="2">The sequence shown here is derived from an EMBL/GenBank/DDBJ whole genome shotgun (WGS) entry which is preliminary data.</text>
</comment>
<feature type="transmembrane region" description="Helical" evidence="1">
    <location>
        <begin position="95"/>
        <end position="116"/>
    </location>
</feature>
<gene>
    <name evidence="2" type="ORF">GCM10025874_12140</name>
</gene>
<protein>
    <submittedName>
        <fullName evidence="2">Uncharacterized protein</fullName>
    </submittedName>
</protein>
<organism evidence="2 3">
    <name type="scientific">Arenivirga flava</name>
    <dbReference type="NCBI Taxonomy" id="1930060"/>
    <lineage>
        <taxon>Bacteria</taxon>
        <taxon>Bacillati</taxon>
        <taxon>Actinomycetota</taxon>
        <taxon>Actinomycetes</taxon>
        <taxon>Micrococcales</taxon>
        <taxon>Microbacteriaceae</taxon>
        <taxon>Arenivirga</taxon>
    </lineage>
</organism>
<evidence type="ECO:0000256" key="1">
    <source>
        <dbReference type="SAM" id="Phobius"/>
    </source>
</evidence>
<keyword evidence="1" id="KW-1133">Transmembrane helix</keyword>
<evidence type="ECO:0000313" key="3">
    <source>
        <dbReference type="Proteomes" id="UP001157160"/>
    </source>
</evidence>
<proteinExistence type="predicted"/>
<keyword evidence="1" id="KW-0472">Membrane</keyword>
<evidence type="ECO:0000313" key="2">
    <source>
        <dbReference type="EMBL" id="GMA27961.1"/>
    </source>
</evidence>
<dbReference type="AlphaFoldDB" id="A0AA37XB29"/>
<name>A0AA37XB29_9MICO</name>
<feature type="transmembrane region" description="Helical" evidence="1">
    <location>
        <begin position="70"/>
        <end position="89"/>
    </location>
</feature>
<accession>A0AA37XB29</accession>
<dbReference type="RefSeq" id="WP_284230997.1">
    <property type="nucleotide sequence ID" value="NZ_BSUL01000001.1"/>
</dbReference>
<sequence>MIALLAVLVLDALLIAAALAYLVVELLVERPDSMATAIAITVVVALALLGAVAVIVHLARGRAWARSGALVWQALQIALALGSFQGLFARNDIGWLLLAPALAAIVLLFVPPVVAATGRRED</sequence>
<dbReference type="Proteomes" id="UP001157160">
    <property type="component" value="Unassembled WGS sequence"/>
</dbReference>
<dbReference type="EMBL" id="BSUL01000001">
    <property type="protein sequence ID" value="GMA27961.1"/>
    <property type="molecule type" value="Genomic_DNA"/>
</dbReference>
<reference evidence="2 3" key="1">
    <citation type="journal article" date="2014" name="Int. J. Syst. Evol. Microbiol.">
        <title>Complete genome sequence of Corynebacterium casei LMG S-19264T (=DSM 44701T), isolated from a smear-ripened cheese.</title>
        <authorList>
            <consortium name="US DOE Joint Genome Institute (JGI-PGF)"/>
            <person name="Walter F."/>
            <person name="Albersmeier A."/>
            <person name="Kalinowski J."/>
            <person name="Ruckert C."/>
        </authorList>
    </citation>
    <scope>NUCLEOTIDE SEQUENCE [LARGE SCALE GENOMIC DNA]</scope>
    <source>
        <strain evidence="2 3">NBRC 112289</strain>
    </source>
</reference>
<feature type="transmembrane region" description="Helical" evidence="1">
    <location>
        <begin position="36"/>
        <end position="58"/>
    </location>
</feature>
<keyword evidence="1" id="KW-0812">Transmembrane</keyword>